<dbReference type="EMBL" id="JAGSPD010000018">
    <property type="protein sequence ID" value="MBV7270591.1"/>
    <property type="molecule type" value="Genomic_DNA"/>
</dbReference>
<comment type="caution">
    <text evidence="1">The sequence shown here is derived from an EMBL/GenBank/DDBJ whole genome shotgun (WGS) entry which is preliminary data.</text>
</comment>
<evidence type="ECO:0000313" key="2">
    <source>
        <dbReference type="Proteomes" id="UP001138894"/>
    </source>
</evidence>
<dbReference type="Proteomes" id="UP001138894">
    <property type="component" value="Unassembled WGS sequence"/>
</dbReference>
<evidence type="ECO:0000313" key="1">
    <source>
        <dbReference type="EMBL" id="MBV7270591.1"/>
    </source>
</evidence>
<name>A0A9X1FBK2_9FLAO</name>
<proteinExistence type="predicted"/>
<dbReference type="AlphaFoldDB" id="A0A9X1FBK2"/>
<reference evidence="1" key="1">
    <citation type="submission" date="2021-04" db="EMBL/GenBank/DDBJ databases">
        <authorList>
            <person name="Pira H."/>
            <person name="Risdian C."/>
            <person name="Wink J."/>
        </authorList>
    </citation>
    <scope>NUCLEOTIDE SEQUENCE</scope>
    <source>
        <strain evidence="1">WHY3</strain>
    </source>
</reference>
<keyword evidence="2" id="KW-1185">Reference proteome</keyword>
<dbReference type="RefSeq" id="WP_218547803.1">
    <property type="nucleotide sequence ID" value="NZ_JAGSPD010000018.1"/>
</dbReference>
<protein>
    <submittedName>
        <fullName evidence="1">Uncharacterized protein</fullName>
    </submittedName>
</protein>
<accession>A0A9X1FBK2</accession>
<sequence>MFNTIKTFNTIFVDGYVNRTGTYPLTLDFVFKDITNYNTAWEYYSEQLEANTTIFKVNNTTSTEAILAYNEDDTAFNIKHRKTLEKDPYIQEAYLILNDIFQL</sequence>
<gene>
    <name evidence="1" type="ORF">KCG49_15490</name>
</gene>
<organism evidence="1 2">
    <name type="scientific">Winogradskyella luteola</name>
    <dbReference type="NCBI Taxonomy" id="2828330"/>
    <lineage>
        <taxon>Bacteria</taxon>
        <taxon>Pseudomonadati</taxon>
        <taxon>Bacteroidota</taxon>
        <taxon>Flavobacteriia</taxon>
        <taxon>Flavobacteriales</taxon>
        <taxon>Flavobacteriaceae</taxon>
        <taxon>Winogradskyella</taxon>
    </lineage>
</organism>